<keyword evidence="2" id="KW-0560">Oxidoreductase</keyword>
<dbReference type="Pfam" id="PF05368">
    <property type="entry name" value="NmrA"/>
    <property type="match status" value="1"/>
</dbReference>
<dbReference type="Gene3D" id="3.40.50.720">
    <property type="entry name" value="NAD(P)-binding Rossmann-like Domain"/>
    <property type="match status" value="1"/>
</dbReference>
<evidence type="ECO:0000313" key="4">
    <source>
        <dbReference type="EMBL" id="KAF2015805.1"/>
    </source>
</evidence>
<name>A0A6A5XR80_9PLEO</name>
<dbReference type="AlphaFoldDB" id="A0A6A5XR80"/>
<dbReference type="GO" id="GO:0016491">
    <property type="term" value="F:oxidoreductase activity"/>
    <property type="evidence" value="ECO:0007669"/>
    <property type="project" value="UniProtKB-KW"/>
</dbReference>
<dbReference type="PANTHER" id="PTHR47706:SF9">
    <property type="entry name" value="NMRA-LIKE DOMAIN-CONTAINING PROTEIN-RELATED"/>
    <property type="match status" value="1"/>
</dbReference>
<evidence type="ECO:0000259" key="3">
    <source>
        <dbReference type="Pfam" id="PF05368"/>
    </source>
</evidence>
<keyword evidence="5" id="KW-1185">Reference proteome</keyword>
<proteinExistence type="predicted"/>
<keyword evidence="1" id="KW-0521">NADP</keyword>
<dbReference type="EMBL" id="ML978069">
    <property type="protein sequence ID" value="KAF2015805.1"/>
    <property type="molecule type" value="Genomic_DNA"/>
</dbReference>
<dbReference type="InterPro" id="IPR036291">
    <property type="entry name" value="NAD(P)-bd_dom_sf"/>
</dbReference>
<reference evidence="4" key="1">
    <citation type="journal article" date="2020" name="Stud. Mycol.">
        <title>101 Dothideomycetes genomes: a test case for predicting lifestyles and emergence of pathogens.</title>
        <authorList>
            <person name="Haridas S."/>
            <person name="Albert R."/>
            <person name="Binder M."/>
            <person name="Bloem J."/>
            <person name="Labutti K."/>
            <person name="Salamov A."/>
            <person name="Andreopoulos B."/>
            <person name="Baker S."/>
            <person name="Barry K."/>
            <person name="Bills G."/>
            <person name="Bluhm B."/>
            <person name="Cannon C."/>
            <person name="Castanera R."/>
            <person name="Culley D."/>
            <person name="Daum C."/>
            <person name="Ezra D."/>
            <person name="Gonzalez J."/>
            <person name="Henrissat B."/>
            <person name="Kuo A."/>
            <person name="Liang C."/>
            <person name="Lipzen A."/>
            <person name="Lutzoni F."/>
            <person name="Magnuson J."/>
            <person name="Mondo S."/>
            <person name="Nolan M."/>
            <person name="Ohm R."/>
            <person name="Pangilinan J."/>
            <person name="Park H.-J."/>
            <person name="Ramirez L."/>
            <person name="Alfaro M."/>
            <person name="Sun H."/>
            <person name="Tritt A."/>
            <person name="Yoshinaga Y."/>
            <person name="Zwiers L.-H."/>
            <person name="Turgeon B."/>
            <person name="Goodwin S."/>
            <person name="Spatafora J."/>
            <person name="Crous P."/>
            <person name="Grigoriev I."/>
        </authorList>
    </citation>
    <scope>NUCLEOTIDE SEQUENCE</scope>
    <source>
        <strain evidence="4">CBS 175.79</strain>
    </source>
</reference>
<feature type="domain" description="NmrA-like" evidence="3">
    <location>
        <begin position="5"/>
        <end position="240"/>
    </location>
</feature>
<dbReference type="InterPro" id="IPR008030">
    <property type="entry name" value="NmrA-like"/>
</dbReference>
<gene>
    <name evidence="4" type="ORF">BU24DRAFT_492002</name>
</gene>
<evidence type="ECO:0000256" key="2">
    <source>
        <dbReference type="ARBA" id="ARBA00023002"/>
    </source>
</evidence>
<dbReference type="Proteomes" id="UP000799778">
    <property type="component" value="Unassembled WGS sequence"/>
</dbReference>
<dbReference type="InterPro" id="IPR051609">
    <property type="entry name" value="NmrA/Isoflavone_reductase-like"/>
</dbReference>
<organism evidence="4 5">
    <name type="scientific">Aaosphaeria arxii CBS 175.79</name>
    <dbReference type="NCBI Taxonomy" id="1450172"/>
    <lineage>
        <taxon>Eukaryota</taxon>
        <taxon>Fungi</taxon>
        <taxon>Dikarya</taxon>
        <taxon>Ascomycota</taxon>
        <taxon>Pezizomycotina</taxon>
        <taxon>Dothideomycetes</taxon>
        <taxon>Pleosporomycetidae</taxon>
        <taxon>Pleosporales</taxon>
        <taxon>Pleosporales incertae sedis</taxon>
        <taxon>Aaosphaeria</taxon>
    </lineage>
</organism>
<dbReference type="PANTHER" id="PTHR47706">
    <property type="entry name" value="NMRA-LIKE FAMILY PROTEIN"/>
    <property type="match status" value="1"/>
</dbReference>
<dbReference type="SUPFAM" id="SSF51735">
    <property type="entry name" value="NAD(P)-binding Rossmann-fold domains"/>
    <property type="match status" value="1"/>
</dbReference>
<protein>
    <submittedName>
        <fullName evidence="4">NAD(P)-binding protein</fullName>
    </submittedName>
</protein>
<dbReference type="OrthoDB" id="419598at2759"/>
<dbReference type="GeneID" id="54291263"/>
<sequence length="324" mass="36088">MSNIEKVLLLGATGETGKDILAGLEEDGGFDISLLVQPSSANTPAVENFRSRGLKIVVADINGPVDDLATHVKGYTTIISAIGATQQLAQLNLADAIAAAGTCKRFVAGWITVSPPGEVMFLRDEKEKVYQRLWYHRIPYTIVDVGFWHQICFPPVPSGKLDYALVMPTTEVYGGGDVKNLLTDKRDIGRFVARIVKDERTLNQKVSCWGEELSQNEIIELVERKTGEKVDVTPISKEDLIARRQKAREAFRADPTSWNNAVGVYRDDYNLSKYIRGDSSRESARYLGYLDAQELYPDFNPIKLEDVLDEILDGKAVPVYQGRF</sequence>
<evidence type="ECO:0000313" key="5">
    <source>
        <dbReference type="Proteomes" id="UP000799778"/>
    </source>
</evidence>
<dbReference type="Gene3D" id="3.90.25.10">
    <property type="entry name" value="UDP-galactose 4-epimerase, domain 1"/>
    <property type="match status" value="1"/>
</dbReference>
<dbReference type="RefSeq" id="XP_033384144.1">
    <property type="nucleotide sequence ID" value="XM_033533866.1"/>
</dbReference>
<evidence type="ECO:0000256" key="1">
    <source>
        <dbReference type="ARBA" id="ARBA00022857"/>
    </source>
</evidence>
<accession>A0A6A5XR80</accession>